<gene>
    <name evidence="2" type="ORF">EJ03DRAFT_329619</name>
</gene>
<reference evidence="2" key="1">
    <citation type="journal article" date="2020" name="Stud. Mycol.">
        <title>101 Dothideomycetes genomes: a test case for predicting lifestyles and emergence of pathogens.</title>
        <authorList>
            <person name="Haridas S."/>
            <person name="Albert R."/>
            <person name="Binder M."/>
            <person name="Bloem J."/>
            <person name="Labutti K."/>
            <person name="Salamov A."/>
            <person name="Andreopoulos B."/>
            <person name="Baker S."/>
            <person name="Barry K."/>
            <person name="Bills G."/>
            <person name="Bluhm B."/>
            <person name="Cannon C."/>
            <person name="Castanera R."/>
            <person name="Culley D."/>
            <person name="Daum C."/>
            <person name="Ezra D."/>
            <person name="Gonzalez J."/>
            <person name="Henrissat B."/>
            <person name="Kuo A."/>
            <person name="Liang C."/>
            <person name="Lipzen A."/>
            <person name="Lutzoni F."/>
            <person name="Magnuson J."/>
            <person name="Mondo S."/>
            <person name="Nolan M."/>
            <person name="Ohm R."/>
            <person name="Pangilinan J."/>
            <person name="Park H.-J."/>
            <person name="Ramirez L."/>
            <person name="Alfaro M."/>
            <person name="Sun H."/>
            <person name="Tritt A."/>
            <person name="Yoshinaga Y."/>
            <person name="Zwiers L.-H."/>
            <person name="Turgeon B."/>
            <person name="Goodwin S."/>
            <person name="Spatafora J."/>
            <person name="Crous P."/>
            <person name="Grigoriev I."/>
        </authorList>
    </citation>
    <scope>NUCLEOTIDE SEQUENCE</scope>
    <source>
        <strain evidence="2">CBS 116005</strain>
    </source>
</reference>
<dbReference type="GO" id="GO:0046464">
    <property type="term" value="P:acylglycerol catabolic process"/>
    <property type="evidence" value="ECO:0007669"/>
    <property type="project" value="TreeGrafter"/>
</dbReference>
<dbReference type="Proteomes" id="UP000799436">
    <property type="component" value="Unassembled WGS sequence"/>
</dbReference>
<dbReference type="PANTHER" id="PTHR43798:SF5">
    <property type="entry name" value="MONOACYLGLYCEROL LIPASE ABHD6"/>
    <property type="match status" value="1"/>
</dbReference>
<dbReference type="OrthoDB" id="408373at2759"/>
<dbReference type="PANTHER" id="PTHR43798">
    <property type="entry name" value="MONOACYLGLYCEROL LIPASE"/>
    <property type="match status" value="1"/>
</dbReference>
<dbReference type="InterPro" id="IPR000073">
    <property type="entry name" value="AB_hydrolase_1"/>
</dbReference>
<keyword evidence="2" id="KW-0378">Hydrolase</keyword>
<dbReference type="SUPFAM" id="SSF53474">
    <property type="entry name" value="alpha/beta-Hydrolases"/>
    <property type="match status" value="1"/>
</dbReference>
<dbReference type="InterPro" id="IPR050266">
    <property type="entry name" value="AB_hydrolase_sf"/>
</dbReference>
<dbReference type="PRINTS" id="PR00111">
    <property type="entry name" value="ABHYDROLASE"/>
</dbReference>
<dbReference type="EMBL" id="ML995863">
    <property type="protein sequence ID" value="KAF2766958.1"/>
    <property type="molecule type" value="Genomic_DNA"/>
</dbReference>
<evidence type="ECO:0000313" key="3">
    <source>
        <dbReference type="Proteomes" id="UP000799436"/>
    </source>
</evidence>
<dbReference type="Gene3D" id="3.40.50.1820">
    <property type="entry name" value="alpha/beta hydrolase"/>
    <property type="match status" value="1"/>
</dbReference>
<feature type="domain" description="AB hydrolase-1" evidence="1">
    <location>
        <begin position="30"/>
        <end position="142"/>
    </location>
</feature>
<dbReference type="GO" id="GO:0047372">
    <property type="term" value="F:monoacylglycerol lipase activity"/>
    <property type="evidence" value="ECO:0007669"/>
    <property type="project" value="TreeGrafter"/>
</dbReference>
<proteinExistence type="predicted"/>
<keyword evidence="3" id="KW-1185">Reference proteome</keyword>
<accession>A0A6G1L3F7</accession>
<dbReference type="Pfam" id="PF00561">
    <property type="entry name" value="Abhydrolase_1"/>
    <property type="match status" value="1"/>
</dbReference>
<sequence>MPSATVGALEHRIAYFDTKDADSQRGNGRPPIVMIHGLGSSQNYYQAVIGSESIAKYRCVALDSYGAARSKFQGEDLTLEQLGDDVLGLMDHLDIDRALIAGHSMGGTMVCTIAAKYPQRIIGLVAIGPVSPSAVNKEAFQQRIITVGKDGMEPLANSIPTAATNARSTPLQRALIRELVINQDPKGYAAHCAVIQNIQEPSGGYSVVKTPALILAGDEDKSAPMEGCEYILQHLGSSKKELKALQGVGHWHCIEAPDRVAHEIDAFATSI</sequence>
<dbReference type="InterPro" id="IPR029058">
    <property type="entry name" value="AB_hydrolase_fold"/>
</dbReference>
<evidence type="ECO:0000259" key="1">
    <source>
        <dbReference type="Pfam" id="PF00561"/>
    </source>
</evidence>
<protein>
    <submittedName>
        <fullName evidence="2">3-oxoadipate enol-lactone hydrolase</fullName>
    </submittedName>
</protein>
<name>A0A6G1L3F7_9PEZI</name>
<dbReference type="GO" id="GO:0016020">
    <property type="term" value="C:membrane"/>
    <property type="evidence" value="ECO:0007669"/>
    <property type="project" value="TreeGrafter"/>
</dbReference>
<dbReference type="AlphaFoldDB" id="A0A6G1L3F7"/>
<organism evidence="2 3">
    <name type="scientific">Teratosphaeria nubilosa</name>
    <dbReference type="NCBI Taxonomy" id="161662"/>
    <lineage>
        <taxon>Eukaryota</taxon>
        <taxon>Fungi</taxon>
        <taxon>Dikarya</taxon>
        <taxon>Ascomycota</taxon>
        <taxon>Pezizomycotina</taxon>
        <taxon>Dothideomycetes</taxon>
        <taxon>Dothideomycetidae</taxon>
        <taxon>Mycosphaerellales</taxon>
        <taxon>Teratosphaeriaceae</taxon>
        <taxon>Teratosphaeria</taxon>
    </lineage>
</organism>
<evidence type="ECO:0000313" key="2">
    <source>
        <dbReference type="EMBL" id="KAF2766958.1"/>
    </source>
</evidence>